<accession>A0A8F3IY02</accession>
<reference evidence="2" key="1">
    <citation type="journal article" date="2021" name="FEMS Microbiol. Lett.">
        <title>AsaGEI2d: a new variant of a genomic island identified in a group of Aeromonas salmonicida subsp. salmonicida isolated from France, which bears the pAsa7 plasmid.</title>
        <authorList>
            <person name="Vincent A.T."/>
            <person name="Intertaglia L."/>
            <person name="Loyer V."/>
            <person name="Paquet V.E."/>
            <person name="Adouane E."/>
            <person name="Martin P."/>
            <person name="Berard C."/>
            <person name="Lami R."/>
            <person name="Charette S.J."/>
        </authorList>
    </citation>
    <scope>NUCLEOTIDE SEQUENCE</scope>
    <source>
        <strain evidence="2">BBCC2887</strain>
    </source>
</reference>
<proteinExistence type="predicted"/>
<feature type="compositionally biased region" description="Basic and acidic residues" evidence="1">
    <location>
        <begin position="1"/>
        <end position="13"/>
    </location>
</feature>
<name>A0A8F3IY02_AERSS</name>
<dbReference type="AlphaFoldDB" id="A0A8F3IY02"/>
<evidence type="ECO:0000256" key="1">
    <source>
        <dbReference type="SAM" id="MobiDB-lite"/>
    </source>
</evidence>
<organism evidence="2">
    <name type="scientific">Aeromonas salmonicida subsp. salmonicida</name>
    <dbReference type="NCBI Taxonomy" id="29491"/>
    <lineage>
        <taxon>Bacteria</taxon>
        <taxon>Pseudomonadati</taxon>
        <taxon>Pseudomonadota</taxon>
        <taxon>Gammaproteobacteria</taxon>
        <taxon>Aeromonadales</taxon>
        <taxon>Aeromonadaceae</taxon>
        <taxon>Aeromonas</taxon>
    </lineage>
</organism>
<dbReference type="EMBL" id="MW218448">
    <property type="protein sequence ID" value="QWY91796.1"/>
    <property type="molecule type" value="Genomic_DNA"/>
</dbReference>
<evidence type="ECO:0000313" key="2">
    <source>
        <dbReference type="EMBL" id="QWY91796.1"/>
    </source>
</evidence>
<feature type="region of interest" description="Disordered" evidence="1">
    <location>
        <begin position="1"/>
        <end position="44"/>
    </location>
</feature>
<sequence length="44" mass="4665">MGTCYRPRERDTQTADQTAPDDVTGRPAGNSGYPKVAPVELAAT</sequence>
<protein>
    <submittedName>
        <fullName evidence="2">Uncharacterized protein</fullName>
    </submittedName>
</protein>